<proteinExistence type="predicted"/>
<organism evidence="1 2">
    <name type="scientific">Coemansia aciculifera</name>
    <dbReference type="NCBI Taxonomy" id="417176"/>
    <lineage>
        <taxon>Eukaryota</taxon>
        <taxon>Fungi</taxon>
        <taxon>Fungi incertae sedis</taxon>
        <taxon>Zoopagomycota</taxon>
        <taxon>Kickxellomycotina</taxon>
        <taxon>Kickxellomycetes</taxon>
        <taxon>Kickxellales</taxon>
        <taxon>Kickxellaceae</taxon>
        <taxon>Coemansia</taxon>
    </lineage>
</organism>
<sequence>PQIQAGQQLGSEAWIDEVVDSNSGRTVVVSGHVISDGTPSIKVTTTFLFRNAAPDYASNFRHVSEQAMLLNIRDKRTLALVKSKEWLVPVEDASAALIKLGAMLKFGLSSRYRFKAAGVYASVATFGEVHAQSRHGTWVKVAD</sequence>
<dbReference type="EMBL" id="JANBVB010003722">
    <property type="protein sequence ID" value="KAJ2877800.1"/>
    <property type="molecule type" value="Genomic_DNA"/>
</dbReference>
<comment type="caution">
    <text evidence="1">The sequence shown here is derived from an EMBL/GenBank/DDBJ whole genome shotgun (WGS) entry which is preliminary data.</text>
</comment>
<keyword evidence="1" id="KW-0012">Acyltransferase</keyword>
<feature type="non-terminal residue" evidence="1">
    <location>
        <position position="143"/>
    </location>
</feature>
<accession>A0ACC1LT32</accession>
<keyword evidence="1" id="KW-0808">Transferase</keyword>
<dbReference type="Proteomes" id="UP001139981">
    <property type="component" value="Unassembled WGS sequence"/>
</dbReference>
<keyword evidence="2" id="KW-1185">Reference proteome</keyword>
<evidence type="ECO:0000313" key="2">
    <source>
        <dbReference type="Proteomes" id="UP001139981"/>
    </source>
</evidence>
<gene>
    <name evidence="1" type="primary">fas2_43</name>
    <name evidence="1" type="ORF">IWW38_006486</name>
</gene>
<evidence type="ECO:0000313" key="1">
    <source>
        <dbReference type="EMBL" id="KAJ2877800.1"/>
    </source>
</evidence>
<feature type="non-terminal residue" evidence="1">
    <location>
        <position position="1"/>
    </location>
</feature>
<protein>
    <submittedName>
        <fullName evidence="1">Fatty acid synthase alpha subunit Lsd1</fullName>
        <ecNumber evidence="1">2.3.1.86</ecNumber>
    </submittedName>
</protein>
<dbReference type="EC" id="2.3.1.86" evidence="1"/>
<name>A0ACC1LT32_9FUNG</name>
<reference evidence="1" key="1">
    <citation type="submission" date="2022-07" db="EMBL/GenBank/DDBJ databases">
        <title>Phylogenomic reconstructions and comparative analyses of Kickxellomycotina fungi.</title>
        <authorList>
            <person name="Reynolds N.K."/>
            <person name="Stajich J.E."/>
            <person name="Barry K."/>
            <person name="Grigoriev I.V."/>
            <person name="Crous P."/>
            <person name="Smith M.E."/>
        </authorList>
    </citation>
    <scope>NUCLEOTIDE SEQUENCE</scope>
    <source>
        <strain evidence="1">CBS 190363</strain>
    </source>
</reference>